<gene>
    <name evidence="1" type="ORF">J2S15_002395</name>
</gene>
<reference evidence="1 2" key="1">
    <citation type="submission" date="2023-07" db="EMBL/GenBank/DDBJ databases">
        <title>Genomic Encyclopedia of Type Strains, Phase IV (KMG-IV): sequencing the most valuable type-strain genomes for metagenomic binning, comparative biology and taxonomic classification.</title>
        <authorList>
            <person name="Goeker M."/>
        </authorList>
    </citation>
    <scope>NUCLEOTIDE SEQUENCE [LARGE SCALE GENOMIC DNA]</scope>
    <source>
        <strain evidence="1 2">DSM 16784</strain>
    </source>
</reference>
<name>A0ABU0E436_9FIRM</name>
<keyword evidence="2" id="KW-1185">Reference proteome</keyword>
<dbReference type="Proteomes" id="UP001230220">
    <property type="component" value="Unassembled WGS sequence"/>
</dbReference>
<proteinExistence type="predicted"/>
<dbReference type="EMBL" id="JAUSUR010000004">
    <property type="protein sequence ID" value="MDQ0361645.1"/>
    <property type="molecule type" value="Genomic_DNA"/>
</dbReference>
<evidence type="ECO:0000313" key="1">
    <source>
        <dbReference type="EMBL" id="MDQ0361645.1"/>
    </source>
</evidence>
<dbReference type="RefSeq" id="WP_307408540.1">
    <property type="nucleotide sequence ID" value="NZ_JAUSUR010000004.1"/>
</dbReference>
<accession>A0ABU0E436</accession>
<evidence type="ECO:0000313" key="2">
    <source>
        <dbReference type="Proteomes" id="UP001230220"/>
    </source>
</evidence>
<organism evidence="1 2">
    <name type="scientific">Breznakia pachnodae</name>
    <dbReference type="NCBI Taxonomy" id="265178"/>
    <lineage>
        <taxon>Bacteria</taxon>
        <taxon>Bacillati</taxon>
        <taxon>Bacillota</taxon>
        <taxon>Erysipelotrichia</taxon>
        <taxon>Erysipelotrichales</taxon>
        <taxon>Erysipelotrichaceae</taxon>
        <taxon>Breznakia</taxon>
    </lineage>
</organism>
<sequence>MDILNEKDFLELGKRYGITLIPLRKTGYDRRRFSLDVHNEETFFGYANECNITIVFYLYEYERVDSYIDVDNKISEKVKGKELTQEQQSNYDRLMKQTKDLKDIHKPKKLQLYGIADHYTIRRDFENRWLDKLAKEENYITAYDVEHSLKD</sequence>
<protein>
    <submittedName>
        <fullName evidence="1">Uncharacterized protein</fullName>
    </submittedName>
</protein>
<comment type="caution">
    <text evidence="1">The sequence shown here is derived from an EMBL/GenBank/DDBJ whole genome shotgun (WGS) entry which is preliminary data.</text>
</comment>